<evidence type="ECO:0000313" key="3">
    <source>
        <dbReference type="EMBL" id="KAA1132325.1"/>
    </source>
</evidence>
<accession>A0A5B0PR23</accession>
<organism evidence="2 4">
    <name type="scientific">Puccinia graminis f. sp. tritici</name>
    <dbReference type="NCBI Taxonomy" id="56615"/>
    <lineage>
        <taxon>Eukaryota</taxon>
        <taxon>Fungi</taxon>
        <taxon>Dikarya</taxon>
        <taxon>Basidiomycota</taxon>
        <taxon>Pucciniomycotina</taxon>
        <taxon>Pucciniomycetes</taxon>
        <taxon>Pucciniales</taxon>
        <taxon>Pucciniaceae</taxon>
        <taxon>Puccinia</taxon>
    </lineage>
</organism>
<reference evidence="4 5" key="1">
    <citation type="submission" date="2019-05" db="EMBL/GenBank/DDBJ databases">
        <title>Emergence of the Ug99 lineage of the wheat stem rust pathogen through somatic hybridization.</title>
        <authorList>
            <person name="Li F."/>
            <person name="Upadhyaya N.M."/>
            <person name="Sperschneider J."/>
            <person name="Matny O."/>
            <person name="Nguyen-Phuc H."/>
            <person name="Mago R."/>
            <person name="Raley C."/>
            <person name="Miller M.E."/>
            <person name="Silverstein K.A.T."/>
            <person name="Henningsen E."/>
            <person name="Hirsch C.D."/>
            <person name="Visser B."/>
            <person name="Pretorius Z.A."/>
            <person name="Steffenson B.J."/>
            <person name="Schwessinger B."/>
            <person name="Dodds P.N."/>
            <person name="Figueroa M."/>
        </authorList>
    </citation>
    <scope>NUCLEOTIDE SEQUENCE [LARGE SCALE GENOMIC DNA]</scope>
    <source>
        <strain evidence="2">21-0</strain>
        <strain evidence="3 5">Ug99</strain>
    </source>
</reference>
<dbReference type="Proteomes" id="UP000324748">
    <property type="component" value="Unassembled WGS sequence"/>
</dbReference>
<dbReference type="EMBL" id="VDEP01000083">
    <property type="protein sequence ID" value="KAA1132325.1"/>
    <property type="molecule type" value="Genomic_DNA"/>
</dbReference>
<dbReference type="AlphaFoldDB" id="A0A5B0PR23"/>
<evidence type="ECO:0000313" key="2">
    <source>
        <dbReference type="EMBL" id="KAA1104157.1"/>
    </source>
</evidence>
<gene>
    <name evidence="2" type="ORF">PGT21_012437</name>
    <name evidence="3" type="ORF">PGTUg99_006704</name>
</gene>
<dbReference type="EMBL" id="VSWC01000041">
    <property type="protein sequence ID" value="KAA1104157.1"/>
    <property type="molecule type" value="Genomic_DNA"/>
</dbReference>
<evidence type="ECO:0000313" key="4">
    <source>
        <dbReference type="Proteomes" id="UP000324748"/>
    </source>
</evidence>
<keyword evidence="4" id="KW-1185">Reference proteome</keyword>
<feature type="region of interest" description="Disordered" evidence="1">
    <location>
        <begin position="1"/>
        <end position="84"/>
    </location>
</feature>
<dbReference type="Proteomes" id="UP000325313">
    <property type="component" value="Unassembled WGS sequence"/>
</dbReference>
<name>A0A5B0PR23_PUCGR</name>
<protein>
    <submittedName>
        <fullName evidence="2">Uncharacterized protein</fullName>
    </submittedName>
</protein>
<feature type="compositionally biased region" description="Pro residues" evidence="1">
    <location>
        <begin position="68"/>
        <end position="84"/>
    </location>
</feature>
<proteinExistence type="predicted"/>
<feature type="compositionally biased region" description="Basic residues" evidence="1">
    <location>
        <begin position="30"/>
        <end position="43"/>
    </location>
</feature>
<sequence length="187" mass="20510">MPIHQHPASLASPINLSKRKPRPFSSAVARGRRSLWNVRRRPRSQPQSIAIVIHPPTSPSSSCGPPSISSPPPSFADPPSITNPPLSPIPPSVADSHRPWAPFFGLQPARLLLQGFLPIGPQVSPRIFDREIEPITHASCAIKSPETWTVDLRGSEDALNEVMTQTRAIDLRWSPTKESQLPQVLTL</sequence>
<evidence type="ECO:0000256" key="1">
    <source>
        <dbReference type="SAM" id="MobiDB-lite"/>
    </source>
</evidence>
<evidence type="ECO:0000313" key="5">
    <source>
        <dbReference type="Proteomes" id="UP000325313"/>
    </source>
</evidence>
<comment type="caution">
    <text evidence="2">The sequence shown here is derived from an EMBL/GenBank/DDBJ whole genome shotgun (WGS) entry which is preliminary data.</text>
</comment>